<dbReference type="EMBL" id="JXAK01000011">
    <property type="protein sequence ID" value="KIL41266.1"/>
    <property type="molecule type" value="Genomic_DNA"/>
</dbReference>
<dbReference type="RefSeq" id="WP_041047152.1">
    <property type="nucleotide sequence ID" value="NZ_JXAK01000011.1"/>
</dbReference>
<keyword evidence="2" id="KW-1185">Reference proteome</keyword>
<dbReference type="Proteomes" id="UP000031967">
    <property type="component" value="Unassembled WGS sequence"/>
</dbReference>
<sequence>MQGQGVDNHLNQALIHLEAALNESIRSVLENQDAKKEIAPKWEHFLAQFFGMAKEKGKKSRINLLSWISFAKIR</sequence>
<name>A0ABR5AJR4_9BACL</name>
<evidence type="ECO:0000313" key="1">
    <source>
        <dbReference type="EMBL" id="KIL41266.1"/>
    </source>
</evidence>
<comment type="caution">
    <text evidence="1">The sequence shown here is derived from an EMBL/GenBank/DDBJ whole genome shotgun (WGS) entry which is preliminary data.</text>
</comment>
<accession>A0ABR5AJR4</accession>
<evidence type="ECO:0000313" key="2">
    <source>
        <dbReference type="Proteomes" id="UP000031967"/>
    </source>
</evidence>
<organism evidence="1 2">
    <name type="scientific">Gordoniibacillus kamchatkensis</name>
    <dbReference type="NCBI Taxonomy" id="1590651"/>
    <lineage>
        <taxon>Bacteria</taxon>
        <taxon>Bacillati</taxon>
        <taxon>Bacillota</taxon>
        <taxon>Bacilli</taxon>
        <taxon>Bacillales</taxon>
        <taxon>Paenibacillaceae</taxon>
        <taxon>Gordoniibacillus</taxon>
    </lineage>
</organism>
<proteinExistence type="predicted"/>
<protein>
    <submittedName>
        <fullName evidence="1">Uncharacterized protein</fullName>
    </submittedName>
</protein>
<gene>
    <name evidence="1" type="ORF">SD70_08435</name>
</gene>
<reference evidence="1 2" key="1">
    <citation type="submission" date="2014-12" db="EMBL/GenBank/DDBJ databases">
        <title>Draft genome sequence of Paenibacillus kamchatkensis strain B-2647.</title>
        <authorList>
            <person name="Karlyshev A.V."/>
            <person name="Kudryashova E.B."/>
        </authorList>
    </citation>
    <scope>NUCLEOTIDE SEQUENCE [LARGE SCALE GENOMIC DNA]</scope>
    <source>
        <strain evidence="1 2">VKM B-2647</strain>
    </source>
</reference>